<accession>A0ACC6PLV1</accession>
<reference evidence="1" key="1">
    <citation type="submission" date="2024-03" db="EMBL/GenBank/DDBJ databases">
        <title>Novel Streptomyces species of biotechnological and ecological value are a feature of Machair soil.</title>
        <authorList>
            <person name="Prole J.R."/>
            <person name="Goodfellow M."/>
            <person name="Allenby N."/>
            <person name="Ward A.C."/>
        </authorList>
    </citation>
    <scope>NUCLEOTIDE SEQUENCE</scope>
    <source>
        <strain evidence="1">MS2.AVA.5</strain>
    </source>
</reference>
<keyword evidence="1" id="KW-0255">Endonuclease</keyword>
<keyword evidence="1" id="KW-0378">Hydrolase</keyword>
<sequence length="407" mass="44297">MQLRYSFRVHPSAGQRMALARAFGCARVVFNDALRARETARAAGLPFIPSGELSKQLTAAKKTPERAWLSEVSSVVLQQSLRDLDIAYKNFFDGLKGKRPKMGPPRCKSRKDTRQSVRFTANAGWKITIGGKLRLPKIGDVPVKWSRSLPSVPSTVTLVKDSAGRYFASFVVETEPEALPQTDAVVGIDLGLTHFAILSDGTKIDSPRFLRRAEKKLKKAQQALSRKAKGSKNRAKARTNVARAHARTADARREFHHQLSAKIIRENQSVAVEDLAVKGLARTRMAKSVHDAGWSAFTTMLAYKAALYGRTFHRIGRFEPTSQVCSQCGAKDGPKPLHIRTWTCGACGAHLDRDINAAVNVAKTAGLAVSACGARVRPGLLPAQREETGTHPKASRASGSQAGISVL</sequence>
<evidence type="ECO:0000313" key="1">
    <source>
        <dbReference type="EMBL" id="MEJ8632338.1"/>
    </source>
</evidence>
<keyword evidence="1" id="KW-0540">Nuclease</keyword>
<protein>
    <submittedName>
        <fullName evidence="1">RNA-guided endonuclease TnpB family protein</fullName>
    </submittedName>
</protein>
<organism evidence="1 2">
    <name type="scientific">Streptomyces achmelvichensis</name>
    <dbReference type="NCBI Taxonomy" id="3134111"/>
    <lineage>
        <taxon>Bacteria</taxon>
        <taxon>Bacillati</taxon>
        <taxon>Actinomycetota</taxon>
        <taxon>Actinomycetes</taxon>
        <taxon>Kitasatosporales</taxon>
        <taxon>Streptomycetaceae</taxon>
        <taxon>Streptomyces</taxon>
    </lineage>
</organism>
<evidence type="ECO:0000313" key="2">
    <source>
        <dbReference type="Proteomes" id="UP001377168"/>
    </source>
</evidence>
<proteinExistence type="predicted"/>
<keyword evidence="2" id="KW-1185">Reference proteome</keyword>
<dbReference type="Proteomes" id="UP001377168">
    <property type="component" value="Unassembled WGS sequence"/>
</dbReference>
<comment type="caution">
    <text evidence="1">The sequence shown here is derived from an EMBL/GenBank/DDBJ whole genome shotgun (WGS) entry which is preliminary data.</text>
</comment>
<gene>
    <name evidence="1" type="ORF">WKI67_02560</name>
</gene>
<dbReference type="EMBL" id="JBBKAJ010000013">
    <property type="protein sequence ID" value="MEJ8632338.1"/>
    <property type="molecule type" value="Genomic_DNA"/>
</dbReference>
<name>A0ACC6PLV1_9ACTN</name>